<proteinExistence type="predicted"/>
<keyword evidence="4" id="KW-1185">Reference proteome</keyword>
<accession>A0A0U1UNM5</accession>
<organism evidence="3 4">
    <name type="scientific">Pseudomonas phage LKA5</name>
    <dbReference type="NCBI Taxonomy" id="1327940"/>
    <lineage>
        <taxon>Viruses</taxon>
        <taxon>Duplodnaviria</taxon>
        <taxon>Heunggongvirae</taxon>
        <taxon>Uroviricota</taxon>
        <taxon>Caudoviricetes</taxon>
        <taxon>Hollowayvirus</taxon>
        <taxon>Hollowayvirus LKA5</taxon>
    </lineage>
</organism>
<reference evidence="3 4" key="1">
    <citation type="submission" date="2013-04" db="EMBL/GenBank/DDBJ databases">
        <title>Complete genome sequence of F116-like bacteriophages.</title>
        <authorList>
            <person name="Lammens E.A."/>
            <person name="Lavigne R."/>
        </authorList>
    </citation>
    <scope>NUCLEOTIDE SEQUENCE [LARGE SCALE GENOMIC DNA]</scope>
    <source>
        <strain evidence="3">LKA5</strain>
    </source>
</reference>
<gene>
    <name evidence="3" type="ORF">LKA5_045</name>
</gene>
<dbReference type="Gene3D" id="6.20.350.10">
    <property type="match status" value="1"/>
</dbReference>
<evidence type="ECO:0000313" key="3">
    <source>
        <dbReference type="EMBL" id="AGR46397.1"/>
    </source>
</evidence>
<dbReference type="EMBL" id="KC900378">
    <property type="protein sequence ID" value="AGR46397.1"/>
    <property type="molecule type" value="Genomic_DNA"/>
</dbReference>
<evidence type="ECO:0000256" key="1">
    <source>
        <dbReference type="SAM" id="Coils"/>
    </source>
</evidence>
<evidence type="ECO:0000259" key="2">
    <source>
        <dbReference type="Pfam" id="PF02026"/>
    </source>
</evidence>
<keyword evidence="1" id="KW-0175">Coiled coil</keyword>
<dbReference type="InterPro" id="IPR003032">
    <property type="entry name" value="Ryanodine_rcpt"/>
</dbReference>
<sequence>MKPILIATIAHAINSAYCLAIGDKVAPPFAECPEDMQRGILAGVQLHLDNPDTTPEQSHESWLADKLANGWVHGEVKDFEAKTHPCCVPYAELPESQKVKDYLFRAVVHALKDIPDAGSQDADARVAELQDQLNEVLGKNAALVAQMASDGVPMLDNGVPIKYIGPRESFTDRLYGSGLMFTQGQVRSVPGDLARRFLNHRDLFERSTGPAPAGDDTKQVIAQAQQAQQERARKEEDLSALHREVDNFADFTSLAAFAKDRYGLNLVKQHGLARSRDAVHARIDQFGGAV</sequence>
<protein>
    <recommendedName>
        <fullName evidence="2">Ryanodine receptor Ryr domain-containing protein</fullName>
    </recommendedName>
</protein>
<feature type="coiled-coil region" evidence="1">
    <location>
        <begin position="217"/>
        <end position="244"/>
    </location>
</feature>
<dbReference type="Pfam" id="PF02026">
    <property type="entry name" value="RyR"/>
    <property type="match status" value="1"/>
</dbReference>
<dbReference type="Proteomes" id="UP000225231">
    <property type="component" value="Segment"/>
</dbReference>
<name>A0A0U1UNM5_9CAUD</name>
<evidence type="ECO:0000313" key="4">
    <source>
        <dbReference type="Proteomes" id="UP000225231"/>
    </source>
</evidence>
<feature type="coiled-coil region" evidence="1">
    <location>
        <begin position="119"/>
        <end position="146"/>
    </location>
</feature>
<feature type="domain" description="Ryanodine receptor Ryr" evidence="2">
    <location>
        <begin position="55"/>
        <end position="101"/>
    </location>
</feature>